<gene>
    <name evidence="1" type="ORF">H634G_11510</name>
</gene>
<evidence type="ECO:0000313" key="2">
    <source>
        <dbReference type="Proteomes" id="UP000054544"/>
    </source>
</evidence>
<reference evidence="2" key="1">
    <citation type="journal article" date="2014" name="BMC Genomics">
        <title>The genome sequence of the biocontrol fungus Metarhizium anisopliae and comparative genomics of Metarhizium species.</title>
        <authorList>
            <person name="Pattemore J.A."/>
            <person name="Hane J.K."/>
            <person name="Williams A.H."/>
            <person name="Wilson B.A."/>
            <person name="Stodart B.J."/>
            <person name="Ash G.J."/>
        </authorList>
    </citation>
    <scope>NUCLEOTIDE SEQUENCE [LARGE SCALE GENOMIC DNA]</scope>
    <source>
        <strain evidence="2">BRIP 53293</strain>
    </source>
</reference>
<protein>
    <submittedName>
        <fullName evidence="1">Uncharacterized protein</fullName>
    </submittedName>
</protein>
<keyword evidence="2" id="KW-1185">Reference proteome</keyword>
<name>A0A0D9NH49_METAN</name>
<proteinExistence type="predicted"/>
<dbReference type="Proteomes" id="UP000054544">
    <property type="component" value="Unassembled WGS sequence"/>
</dbReference>
<sequence length="145" mass="16617">MATSTVRLEFMCQFGERQFTHNHSIARSLVTEANRAGQDGEYNERFSQVMMPLMKEHEAACRNASGDFCESCGQFATDILQNPISFLHTDQPRIVVWVTSLCGRGQCEIEVRQEMQMIMQEMRQEDEVLDDLSGHTGFMEVKLCK</sequence>
<dbReference type="STRING" id="1291518.A0A0D9NH49"/>
<dbReference type="EMBL" id="KE384945">
    <property type="protein sequence ID" value="KJK73332.1"/>
    <property type="molecule type" value="Genomic_DNA"/>
</dbReference>
<evidence type="ECO:0000313" key="1">
    <source>
        <dbReference type="EMBL" id="KJK73332.1"/>
    </source>
</evidence>
<organism evidence="1 2">
    <name type="scientific">Metarhizium anisopliae BRIP 53293</name>
    <dbReference type="NCBI Taxonomy" id="1291518"/>
    <lineage>
        <taxon>Eukaryota</taxon>
        <taxon>Fungi</taxon>
        <taxon>Dikarya</taxon>
        <taxon>Ascomycota</taxon>
        <taxon>Pezizomycotina</taxon>
        <taxon>Sordariomycetes</taxon>
        <taxon>Hypocreomycetidae</taxon>
        <taxon>Hypocreales</taxon>
        <taxon>Clavicipitaceae</taxon>
        <taxon>Metarhizium</taxon>
    </lineage>
</organism>
<dbReference type="AlphaFoldDB" id="A0A0D9NH49"/>
<feature type="non-terminal residue" evidence="1">
    <location>
        <position position="145"/>
    </location>
</feature>
<accession>A0A0D9NH49</accession>